<dbReference type="InterPro" id="IPR005828">
    <property type="entry name" value="MFS_sugar_transport-like"/>
</dbReference>
<evidence type="ECO:0000256" key="6">
    <source>
        <dbReference type="ARBA" id="ARBA00022989"/>
    </source>
</evidence>
<feature type="transmembrane region" description="Helical" evidence="8">
    <location>
        <begin position="141"/>
        <end position="160"/>
    </location>
</feature>
<feature type="domain" description="Major facilitator superfamily (MFS) profile" evidence="9">
    <location>
        <begin position="12"/>
        <end position="444"/>
    </location>
</feature>
<feature type="transmembrane region" description="Helical" evidence="8">
    <location>
        <begin position="83"/>
        <end position="102"/>
    </location>
</feature>
<dbReference type="PANTHER" id="PTHR48021:SF46">
    <property type="entry name" value="MAJOR FACILITATOR SUPERFAMILY (MFS) PROFILE DOMAIN-CONTAINING PROTEIN"/>
    <property type="match status" value="1"/>
</dbReference>
<proteinExistence type="predicted"/>
<dbReference type="Proteomes" id="UP001152759">
    <property type="component" value="Chromosome 6"/>
</dbReference>
<evidence type="ECO:0000256" key="4">
    <source>
        <dbReference type="ARBA" id="ARBA00022597"/>
    </source>
</evidence>
<feature type="transmembrane region" description="Helical" evidence="8">
    <location>
        <begin position="390"/>
        <end position="412"/>
    </location>
</feature>
<dbReference type="PROSITE" id="PS50850">
    <property type="entry name" value="MFS"/>
    <property type="match status" value="1"/>
</dbReference>
<feature type="transmembrane region" description="Helical" evidence="8">
    <location>
        <begin position="108"/>
        <end position="129"/>
    </location>
</feature>
<keyword evidence="3" id="KW-1003">Cell membrane</keyword>
<feature type="transmembrane region" description="Helical" evidence="8">
    <location>
        <begin position="293"/>
        <end position="311"/>
    </location>
</feature>
<dbReference type="InterPro" id="IPR020846">
    <property type="entry name" value="MFS_dom"/>
</dbReference>
<evidence type="ECO:0000313" key="11">
    <source>
        <dbReference type="Proteomes" id="UP001152759"/>
    </source>
</evidence>
<feature type="transmembrane region" description="Helical" evidence="8">
    <location>
        <begin position="55"/>
        <end position="76"/>
    </location>
</feature>
<dbReference type="InterPro" id="IPR036259">
    <property type="entry name" value="MFS_trans_sf"/>
</dbReference>
<comment type="subcellular location">
    <subcellularLocation>
        <location evidence="1">Cell membrane</location>
        <topology evidence="1">Multi-pass membrane protein</topology>
    </subcellularLocation>
</comment>
<dbReference type="GO" id="GO:0022857">
    <property type="term" value="F:transmembrane transporter activity"/>
    <property type="evidence" value="ECO:0007669"/>
    <property type="project" value="InterPro"/>
</dbReference>
<feature type="transmembrane region" description="Helical" evidence="8">
    <location>
        <begin position="318"/>
        <end position="340"/>
    </location>
</feature>
<evidence type="ECO:0000256" key="7">
    <source>
        <dbReference type="ARBA" id="ARBA00023136"/>
    </source>
</evidence>
<dbReference type="FunFam" id="1.20.1250.20:FF:000218">
    <property type="entry name" value="facilitated trehalose transporter Tret1"/>
    <property type="match status" value="1"/>
</dbReference>
<dbReference type="SUPFAM" id="SSF103473">
    <property type="entry name" value="MFS general substrate transporter"/>
    <property type="match status" value="1"/>
</dbReference>
<accession>A0A9P0F8D9</accession>
<evidence type="ECO:0000256" key="8">
    <source>
        <dbReference type="SAM" id="Phobius"/>
    </source>
</evidence>
<evidence type="ECO:0000313" key="10">
    <source>
        <dbReference type="EMBL" id="CAH0392208.1"/>
    </source>
</evidence>
<keyword evidence="5 8" id="KW-0812">Transmembrane</keyword>
<dbReference type="AlphaFoldDB" id="A0A9P0F8D9"/>
<dbReference type="EMBL" id="OU963867">
    <property type="protein sequence ID" value="CAH0392208.1"/>
    <property type="molecule type" value="Genomic_DNA"/>
</dbReference>
<keyword evidence="4" id="KW-0762">Sugar transport</keyword>
<sequence length="475" mass="51251">MFPVKLSGIQRQLASALISAMTSFIYGTLVGWSAPTLKKLREPDSPIHLTPAEEVQMINAIYAGTLLGTFPCGALMNRVGRKGSLLLLSAFPITSWSAIYFARTASMLLIARFFAGVWGAAAGTIRPIYVAEIAEPRVRGAAGAFTMVAMFAGTIFVFVVGPCVSIQTMAIINGVAPPIFFLLFSLCPESPYYYIMRGRHADAARTLAWLRGGAPIESELTSIQTSIEREAKAGQGYFRKMLSLVTVPANRKAFFIVEVMNFLQRVCGLSCMAAYSTVVLPQRLGPLTADHCTLIIGIVWFLSSLGCSTLVDKLGRKPLLYVSSIGILASMLPTSAWYYLDKETTMDVTWINWVPLAGFLLFGVTVNVGLGSIAPTYMGEMFPSNLKAEASALTIMAVSVSSSVSIAVFALLTAHVGLYANFLVFAAVGAVNWVFTYFCVIETKGKSLQLIQDELHGGTHGKPSKNNHSDGKLTV</sequence>
<evidence type="ECO:0000256" key="5">
    <source>
        <dbReference type="ARBA" id="ARBA00022692"/>
    </source>
</evidence>
<dbReference type="InterPro" id="IPR050549">
    <property type="entry name" value="MFS_Trehalose_Transporter"/>
</dbReference>
<organism evidence="10 11">
    <name type="scientific">Bemisia tabaci</name>
    <name type="common">Sweetpotato whitefly</name>
    <name type="synonym">Aleurodes tabaci</name>
    <dbReference type="NCBI Taxonomy" id="7038"/>
    <lineage>
        <taxon>Eukaryota</taxon>
        <taxon>Metazoa</taxon>
        <taxon>Ecdysozoa</taxon>
        <taxon>Arthropoda</taxon>
        <taxon>Hexapoda</taxon>
        <taxon>Insecta</taxon>
        <taxon>Pterygota</taxon>
        <taxon>Neoptera</taxon>
        <taxon>Paraneoptera</taxon>
        <taxon>Hemiptera</taxon>
        <taxon>Sternorrhyncha</taxon>
        <taxon>Aleyrodoidea</taxon>
        <taxon>Aleyrodidae</taxon>
        <taxon>Aleyrodinae</taxon>
        <taxon>Bemisia</taxon>
    </lineage>
</organism>
<dbReference type="PANTHER" id="PTHR48021">
    <property type="match status" value="1"/>
</dbReference>
<name>A0A9P0F8D9_BEMTA</name>
<evidence type="ECO:0000256" key="2">
    <source>
        <dbReference type="ARBA" id="ARBA00022448"/>
    </source>
</evidence>
<feature type="transmembrane region" description="Helical" evidence="8">
    <location>
        <begin position="166"/>
        <end position="187"/>
    </location>
</feature>
<protein>
    <recommendedName>
        <fullName evidence="9">Major facilitator superfamily (MFS) profile domain-containing protein</fullName>
    </recommendedName>
</protein>
<keyword evidence="2" id="KW-0813">Transport</keyword>
<reference evidence="10" key="1">
    <citation type="submission" date="2021-12" db="EMBL/GenBank/DDBJ databases">
        <authorList>
            <person name="King R."/>
        </authorList>
    </citation>
    <scope>NUCLEOTIDE SEQUENCE</scope>
</reference>
<feature type="transmembrane region" description="Helical" evidence="8">
    <location>
        <begin position="418"/>
        <end position="440"/>
    </location>
</feature>
<gene>
    <name evidence="10" type="ORF">BEMITA_LOCUS10752</name>
</gene>
<keyword evidence="7 8" id="KW-0472">Membrane</keyword>
<keyword evidence="11" id="KW-1185">Reference proteome</keyword>
<feature type="transmembrane region" description="Helical" evidence="8">
    <location>
        <begin position="12"/>
        <end position="35"/>
    </location>
</feature>
<dbReference type="Gene3D" id="1.20.1250.20">
    <property type="entry name" value="MFS general substrate transporter like domains"/>
    <property type="match status" value="1"/>
</dbReference>
<feature type="transmembrane region" description="Helical" evidence="8">
    <location>
        <begin position="352"/>
        <end position="378"/>
    </location>
</feature>
<evidence type="ECO:0000256" key="3">
    <source>
        <dbReference type="ARBA" id="ARBA00022475"/>
    </source>
</evidence>
<dbReference type="GO" id="GO:0005886">
    <property type="term" value="C:plasma membrane"/>
    <property type="evidence" value="ECO:0007669"/>
    <property type="project" value="UniProtKB-SubCell"/>
</dbReference>
<dbReference type="Pfam" id="PF00083">
    <property type="entry name" value="Sugar_tr"/>
    <property type="match status" value="1"/>
</dbReference>
<keyword evidence="6 8" id="KW-1133">Transmembrane helix</keyword>
<evidence type="ECO:0000259" key="9">
    <source>
        <dbReference type="PROSITE" id="PS50850"/>
    </source>
</evidence>
<feature type="transmembrane region" description="Helical" evidence="8">
    <location>
        <begin position="262"/>
        <end position="281"/>
    </location>
</feature>
<evidence type="ECO:0000256" key="1">
    <source>
        <dbReference type="ARBA" id="ARBA00004651"/>
    </source>
</evidence>